<name>A0A364XV32_9BACT</name>
<reference evidence="3 4" key="1">
    <citation type="submission" date="2018-06" db="EMBL/GenBank/DDBJ databases">
        <title>Chryseolinea flavus sp. nov., a member of the phylum Bacteroidetes isolated from soil.</title>
        <authorList>
            <person name="Li Y."/>
            <person name="Wang J."/>
        </authorList>
    </citation>
    <scope>NUCLEOTIDE SEQUENCE [LARGE SCALE GENOMIC DNA]</scope>
    <source>
        <strain evidence="3 4">SDU1-6</strain>
    </source>
</reference>
<evidence type="ECO:0000259" key="2">
    <source>
        <dbReference type="PROSITE" id="PS50110"/>
    </source>
</evidence>
<keyword evidence="1" id="KW-0597">Phosphoprotein</keyword>
<comment type="caution">
    <text evidence="3">The sequence shown here is derived from an EMBL/GenBank/DDBJ whole genome shotgun (WGS) entry which is preliminary data.</text>
</comment>
<evidence type="ECO:0000313" key="4">
    <source>
        <dbReference type="Proteomes" id="UP000251889"/>
    </source>
</evidence>
<dbReference type="SUPFAM" id="SSF52172">
    <property type="entry name" value="CheY-like"/>
    <property type="match status" value="1"/>
</dbReference>
<dbReference type="Gene3D" id="3.40.50.2300">
    <property type="match status" value="1"/>
</dbReference>
<dbReference type="EMBL" id="QMFY01000021">
    <property type="protein sequence ID" value="RAV98135.1"/>
    <property type="molecule type" value="Genomic_DNA"/>
</dbReference>
<proteinExistence type="predicted"/>
<feature type="domain" description="Response regulatory" evidence="2">
    <location>
        <begin position="4"/>
        <end position="124"/>
    </location>
</feature>
<dbReference type="InterPro" id="IPR052893">
    <property type="entry name" value="TCS_response_regulator"/>
</dbReference>
<dbReference type="AlphaFoldDB" id="A0A364XV32"/>
<feature type="modified residue" description="4-aspartylphosphate" evidence="1">
    <location>
        <position position="57"/>
    </location>
</feature>
<dbReference type="PANTHER" id="PTHR44520">
    <property type="entry name" value="RESPONSE REGULATOR RCP1-RELATED"/>
    <property type="match status" value="1"/>
</dbReference>
<keyword evidence="4" id="KW-1185">Reference proteome</keyword>
<dbReference type="OrthoDB" id="7631574at2"/>
<dbReference type="PROSITE" id="PS50110">
    <property type="entry name" value="RESPONSE_REGULATORY"/>
    <property type="match status" value="1"/>
</dbReference>
<dbReference type="SMART" id="SM00448">
    <property type="entry name" value="REC"/>
    <property type="match status" value="1"/>
</dbReference>
<protein>
    <submittedName>
        <fullName evidence="3">Response regulator</fullName>
    </submittedName>
</protein>
<dbReference type="InterPro" id="IPR001789">
    <property type="entry name" value="Sig_transdc_resp-reg_receiver"/>
</dbReference>
<evidence type="ECO:0000313" key="3">
    <source>
        <dbReference type="EMBL" id="RAV98135.1"/>
    </source>
</evidence>
<evidence type="ECO:0000256" key="1">
    <source>
        <dbReference type="PROSITE-ProRule" id="PRU00169"/>
    </source>
</evidence>
<accession>A0A364XV32</accession>
<organism evidence="3 4">
    <name type="scientific">Pseudochryseolinea flava</name>
    <dbReference type="NCBI Taxonomy" id="2059302"/>
    <lineage>
        <taxon>Bacteria</taxon>
        <taxon>Pseudomonadati</taxon>
        <taxon>Bacteroidota</taxon>
        <taxon>Cytophagia</taxon>
        <taxon>Cytophagales</taxon>
        <taxon>Fulvivirgaceae</taxon>
        <taxon>Pseudochryseolinea</taxon>
    </lineage>
</organism>
<dbReference type="PANTHER" id="PTHR44520:SF2">
    <property type="entry name" value="RESPONSE REGULATOR RCP1"/>
    <property type="match status" value="1"/>
</dbReference>
<dbReference type="Pfam" id="PF00072">
    <property type="entry name" value="Response_reg"/>
    <property type="match status" value="1"/>
</dbReference>
<dbReference type="Proteomes" id="UP000251889">
    <property type="component" value="Unassembled WGS sequence"/>
</dbReference>
<sequence length="144" mass="16300">MKKIVLLADDDSDDYEIFKESLHEADCATELIRVDNGEGVFEYLSTSRPRPDIIFLDLNMPVMSGWQCLAKLKNTSVYREIPVIMYTTSSHYRDAEIAKDLNAHGLITKPSDYKLLTQVLKRIICTLGSDDLGSAIHEAYLITQ</sequence>
<gene>
    <name evidence="3" type="ORF">DQQ10_25035</name>
</gene>
<dbReference type="InterPro" id="IPR011006">
    <property type="entry name" value="CheY-like_superfamily"/>
</dbReference>
<dbReference type="GO" id="GO:0000160">
    <property type="term" value="P:phosphorelay signal transduction system"/>
    <property type="evidence" value="ECO:0007669"/>
    <property type="project" value="InterPro"/>
</dbReference>
<dbReference type="RefSeq" id="WP_112749681.1">
    <property type="nucleotide sequence ID" value="NZ_QMFY01000021.1"/>
</dbReference>